<reference evidence="1" key="1">
    <citation type="submission" date="2022-06" db="EMBL/GenBank/DDBJ databases">
        <title>Draft Genome Sequences of Three Actinomyces oris Strains, Isolated from Healthy Human Feces.</title>
        <authorList>
            <person name="Ye Y."/>
            <person name="Liu C."/>
            <person name="Zhao J."/>
            <person name="Xu J."/>
            <person name="Huang H."/>
            <person name="Wang B."/>
            <person name="Wei J."/>
            <person name="Jing X."/>
        </authorList>
    </citation>
    <scope>NUCLEOTIDE SEQUENCE</scope>
    <source>
        <strain evidence="1">CNGBCC1803368</strain>
    </source>
</reference>
<dbReference type="AlphaFoldDB" id="A0AAE4G3U3"/>
<sequence>MSLEDEVSRKLSRLQEVEEKVLQAEAHRNAAEEKRRRELSEPIKEFASYLKEIDFPSLPLYVTAGKRWGLLTGEYSYYRCVGSGWVFTVDKYDSEYDIFLCDQFLSTEGILMSGSSSTHFFSSQPSKDGWRTGLPEFNHLISNYSPLHREVKLTRSSSRVMGIVACKASDVIAQIIHSRPGMPAGCEPGVLGYLRNY</sequence>
<name>A0AAE4G3U3_9ACTO</name>
<accession>A0AAE4G3U3</accession>
<protein>
    <submittedName>
        <fullName evidence="1">Uncharacterized protein</fullName>
    </submittedName>
</protein>
<evidence type="ECO:0000313" key="2">
    <source>
        <dbReference type="Proteomes" id="UP001180729"/>
    </source>
</evidence>
<proteinExistence type="predicted"/>
<organism evidence="1 2">
    <name type="scientific">Actinomyces oris</name>
    <dbReference type="NCBI Taxonomy" id="544580"/>
    <lineage>
        <taxon>Bacteria</taxon>
        <taxon>Bacillati</taxon>
        <taxon>Actinomycetota</taxon>
        <taxon>Actinomycetes</taxon>
        <taxon>Actinomycetales</taxon>
        <taxon>Actinomycetaceae</taxon>
        <taxon>Actinomyces</taxon>
    </lineage>
</organism>
<dbReference type="RefSeq" id="WP_311373212.1">
    <property type="nucleotide sequence ID" value="NZ_JAMZMH010000014.1"/>
</dbReference>
<evidence type="ECO:0000313" key="1">
    <source>
        <dbReference type="EMBL" id="MDT0249602.1"/>
    </source>
</evidence>
<gene>
    <name evidence="1" type="ORF">RMW62_10965</name>
</gene>
<dbReference type="EMBL" id="JAMZMH010000014">
    <property type="protein sequence ID" value="MDT0249602.1"/>
    <property type="molecule type" value="Genomic_DNA"/>
</dbReference>
<comment type="caution">
    <text evidence="1">The sequence shown here is derived from an EMBL/GenBank/DDBJ whole genome shotgun (WGS) entry which is preliminary data.</text>
</comment>
<dbReference type="Proteomes" id="UP001180729">
    <property type="component" value="Unassembled WGS sequence"/>
</dbReference>